<accession>A0A6A6V8N8</accession>
<keyword evidence="1" id="KW-0472">Membrane</keyword>
<keyword evidence="1" id="KW-0812">Transmembrane</keyword>
<dbReference type="EMBL" id="MU006579">
    <property type="protein sequence ID" value="KAF2746049.1"/>
    <property type="molecule type" value="Genomic_DNA"/>
</dbReference>
<gene>
    <name evidence="2" type="ORF">M011DRAFT_96437</name>
</gene>
<proteinExistence type="predicted"/>
<dbReference type="Proteomes" id="UP000799440">
    <property type="component" value="Unassembled WGS sequence"/>
</dbReference>
<sequence>MSSFPEHGRMNLLSPALRVVRPEKSHYFFAFFFIWCSARSYLVPISFHYFFSVLSVLTKRIRKPLRLDTSEVLVSQRHYRTLFQQLPPVFQPCMSQQRGASFSATVSSMNGGMPSPWMVGDHNLLGKAKFSLNTFRCYTPL</sequence>
<feature type="transmembrane region" description="Helical" evidence="1">
    <location>
        <begin position="27"/>
        <end position="57"/>
    </location>
</feature>
<keyword evidence="3" id="KW-1185">Reference proteome</keyword>
<evidence type="ECO:0000313" key="2">
    <source>
        <dbReference type="EMBL" id="KAF2746049.1"/>
    </source>
</evidence>
<dbReference type="AlphaFoldDB" id="A0A6A6V8N8"/>
<protein>
    <submittedName>
        <fullName evidence="2">Uncharacterized protein</fullName>
    </submittedName>
</protein>
<organism evidence="2 3">
    <name type="scientific">Sporormia fimetaria CBS 119925</name>
    <dbReference type="NCBI Taxonomy" id="1340428"/>
    <lineage>
        <taxon>Eukaryota</taxon>
        <taxon>Fungi</taxon>
        <taxon>Dikarya</taxon>
        <taxon>Ascomycota</taxon>
        <taxon>Pezizomycotina</taxon>
        <taxon>Dothideomycetes</taxon>
        <taxon>Pleosporomycetidae</taxon>
        <taxon>Pleosporales</taxon>
        <taxon>Sporormiaceae</taxon>
        <taxon>Sporormia</taxon>
    </lineage>
</organism>
<name>A0A6A6V8N8_9PLEO</name>
<keyword evidence="1" id="KW-1133">Transmembrane helix</keyword>
<reference evidence="2" key="1">
    <citation type="journal article" date="2020" name="Stud. Mycol.">
        <title>101 Dothideomycetes genomes: a test case for predicting lifestyles and emergence of pathogens.</title>
        <authorList>
            <person name="Haridas S."/>
            <person name="Albert R."/>
            <person name="Binder M."/>
            <person name="Bloem J."/>
            <person name="Labutti K."/>
            <person name="Salamov A."/>
            <person name="Andreopoulos B."/>
            <person name="Baker S."/>
            <person name="Barry K."/>
            <person name="Bills G."/>
            <person name="Bluhm B."/>
            <person name="Cannon C."/>
            <person name="Castanera R."/>
            <person name="Culley D."/>
            <person name="Daum C."/>
            <person name="Ezra D."/>
            <person name="Gonzalez J."/>
            <person name="Henrissat B."/>
            <person name="Kuo A."/>
            <person name="Liang C."/>
            <person name="Lipzen A."/>
            <person name="Lutzoni F."/>
            <person name="Magnuson J."/>
            <person name="Mondo S."/>
            <person name="Nolan M."/>
            <person name="Ohm R."/>
            <person name="Pangilinan J."/>
            <person name="Park H.-J."/>
            <person name="Ramirez L."/>
            <person name="Alfaro M."/>
            <person name="Sun H."/>
            <person name="Tritt A."/>
            <person name="Yoshinaga Y."/>
            <person name="Zwiers L.-H."/>
            <person name="Turgeon B."/>
            <person name="Goodwin S."/>
            <person name="Spatafora J."/>
            <person name="Crous P."/>
            <person name="Grigoriev I."/>
        </authorList>
    </citation>
    <scope>NUCLEOTIDE SEQUENCE</scope>
    <source>
        <strain evidence="2">CBS 119925</strain>
    </source>
</reference>
<evidence type="ECO:0000256" key="1">
    <source>
        <dbReference type="SAM" id="Phobius"/>
    </source>
</evidence>
<evidence type="ECO:0000313" key="3">
    <source>
        <dbReference type="Proteomes" id="UP000799440"/>
    </source>
</evidence>